<dbReference type="Proteomes" id="UP000298277">
    <property type="component" value="Unassembled WGS sequence"/>
</dbReference>
<protein>
    <submittedName>
        <fullName evidence="3">DUF2062 domain-containing protein</fullName>
    </submittedName>
</protein>
<feature type="transmembrane region" description="Helical" evidence="1">
    <location>
        <begin position="178"/>
        <end position="204"/>
    </location>
</feature>
<dbReference type="AlphaFoldDB" id="A0A5F1YET6"/>
<dbReference type="OrthoDB" id="338645at2"/>
<comment type="caution">
    <text evidence="3">The sequence shown here is derived from an EMBL/GenBank/DDBJ whole genome shotgun (WGS) entry which is preliminary data.</text>
</comment>
<organism evidence="3 4">
    <name type="scientific">Leptospira gomenensis</name>
    <dbReference type="NCBI Taxonomy" id="2484974"/>
    <lineage>
        <taxon>Bacteria</taxon>
        <taxon>Pseudomonadati</taxon>
        <taxon>Spirochaetota</taxon>
        <taxon>Spirochaetia</taxon>
        <taxon>Leptospirales</taxon>
        <taxon>Leptospiraceae</taxon>
        <taxon>Leptospira</taxon>
    </lineage>
</organism>
<keyword evidence="4" id="KW-1185">Reference proteome</keyword>
<keyword evidence="1" id="KW-0812">Transmembrane</keyword>
<dbReference type="Pfam" id="PF09835">
    <property type="entry name" value="DUF2062"/>
    <property type="match status" value="1"/>
</dbReference>
<gene>
    <name evidence="3" type="ORF">EHQ17_01345</name>
</gene>
<sequence length="221" mass="24583">MEILFFLLRCGFRNPKHQRRPGGLYQTEQFKLLKNGIVSENHKVEIKNSIETGGSSEHGGASFRFLKRFSPKNILEIVKRELKSGTTPEKLTLSVVIGAGVGVFPLIGTTMTICGILGLLLRLNPVSIQLANYLVYPLQILLIFPFLKTGSFVSGVSLDLDWATHISADNLSQVVRGIFDVAGFAVLGWLLWTPAVSFVAYWVLLPFVRRAGRILEKNKIQ</sequence>
<accession>A0A5F1YET6</accession>
<feature type="transmembrane region" description="Helical" evidence="1">
    <location>
        <begin position="133"/>
        <end position="158"/>
    </location>
</feature>
<dbReference type="InterPro" id="IPR018639">
    <property type="entry name" value="DUF2062"/>
</dbReference>
<evidence type="ECO:0000313" key="4">
    <source>
        <dbReference type="Proteomes" id="UP000298277"/>
    </source>
</evidence>
<proteinExistence type="predicted"/>
<keyword evidence="1" id="KW-1133">Transmembrane helix</keyword>
<dbReference type="PANTHER" id="PTHR35102:SF1">
    <property type="entry name" value="E3 UBIQUITIN-PROTEIN LIGASE"/>
    <property type="match status" value="1"/>
</dbReference>
<evidence type="ECO:0000256" key="1">
    <source>
        <dbReference type="SAM" id="Phobius"/>
    </source>
</evidence>
<reference evidence="3" key="1">
    <citation type="journal article" date="2019" name="PLoS Negl. Trop. Dis.">
        <title>Revisiting the worldwide diversity of Leptospira species in the environment.</title>
        <authorList>
            <person name="Vincent A.T."/>
            <person name="Schiettekatte O."/>
            <person name="Bourhy P."/>
            <person name="Veyrier F.J."/>
            <person name="Picardeau M."/>
        </authorList>
    </citation>
    <scope>NUCLEOTIDE SEQUENCE [LARGE SCALE GENOMIC DNA]</scope>
    <source>
        <strain evidence="3">201800299</strain>
    </source>
</reference>
<feature type="domain" description="DUF2062" evidence="2">
    <location>
        <begin position="77"/>
        <end position="211"/>
    </location>
</feature>
<dbReference type="EMBL" id="RQFA01000010">
    <property type="protein sequence ID" value="TGK38324.1"/>
    <property type="molecule type" value="Genomic_DNA"/>
</dbReference>
<keyword evidence="1" id="KW-0472">Membrane</keyword>
<dbReference type="PANTHER" id="PTHR35102">
    <property type="entry name" value="E3 UBIQUITIN-PROTEIN LIGASE"/>
    <property type="match status" value="1"/>
</dbReference>
<evidence type="ECO:0000313" key="3">
    <source>
        <dbReference type="EMBL" id="TGK38324.1"/>
    </source>
</evidence>
<evidence type="ECO:0000259" key="2">
    <source>
        <dbReference type="Pfam" id="PF09835"/>
    </source>
</evidence>
<feature type="transmembrane region" description="Helical" evidence="1">
    <location>
        <begin position="91"/>
        <end position="121"/>
    </location>
</feature>
<name>A0A5F1YET6_9LEPT</name>